<reference evidence="2" key="1">
    <citation type="submission" date="2017-03" db="EMBL/GenBank/DDBJ databases">
        <title>Phytopthora megakarya and P. palmivora, two closely related causual agents of cacao black pod achieved similar genome size and gene model numbers by different mechanisms.</title>
        <authorList>
            <person name="Ali S."/>
            <person name="Shao J."/>
            <person name="Larry D.J."/>
            <person name="Kronmiller B."/>
            <person name="Shen D."/>
            <person name="Strem M.D."/>
            <person name="Melnick R.L."/>
            <person name="Guiltinan M.J."/>
            <person name="Tyler B.M."/>
            <person name="Meinhardt L.W."/>
            <person name="Bailey B.A."/>
        </authorList>
    </citation>
    <scope>NUCLEOTIDE SEQUENCE [LARGE SCALE GENOMIC DNA]</scope>
    <source>
        <strain evidence="2">zdho120</strain>
    </source>
</reference>
<dbReference type="Proteomes" id="UP000198211">
    <property type="component" value="Unassembled WGS sequence"/>
</dbReference>
<proteinExistence type="predicted"/>
<organism evidence="1 2">
    <name type="scientific">Phytophthora megakarya</name>
    <dbReference type="NCBI Taxonomy" id="4795"/>
    <lineage>
        <taxon>Eukaryota</taxon>
        <taxon>Sar</taxon>
        <taxon>Stramenopiles</taxon>
        <taxon>Oomycota</taxon>
        <taxon>Peronosporomycetes</taxon>
        <taxon>Peronosporales</taxon>
        <taxon>Peronosporaceae</taxon>
        <taxon>Phytophthora</taxon>
    </lineage>
</organism>
<accession>A0A225V6E5</accession>
<dbReference type="EMBL" id="NBNE01007235">
    <property type="protein sequence ID" value="OWZ00915.1"/>
    <property type="molecule type" value="Genomic_DNA"/>
</dbReference>
<protein>
    <recommendedName>
        <fullName evidence="3">BZIP transcription factor</fullName>
    </recommendedName>
</protein>
<evidence type="ECO:0008006" key="3">
    <source>
        <dbReference type="Google" id="ProtNLM"/>
    </source>
</evidence>
<evidence type="ECO:0000313" key="2">
    <source>
        <dbReference type="Proteomes" id="UP000198211"/>
    </source>
</evidence>
<name>A0A225V6E5_9STRA</name>
<comment type="caution">
    <text evidence="1">The sequence shown here is derived from an EMBL/GenBank/DDBJ whole genome shotgun (WGS) entry which is preliminary data.</text>
</comment>
<gene>
    <name evidence="1" type="ORF">PHMEG_00027795</name>
</gene>
<dbReference type="OrthoDB" id="127247at2759"/>
<dbReference type="AlphaFoldDB" id="A0A225V6E5"/>
<sequence>MDFQIPLSYHSIRLLGKFGDNRREFDGNCASGIEITIGEKNRRRELRRKRQIRYRRKKDDVAAFLDQITNRLQLEIEELQQRHHSILSGVPVKETLWYVAVQYFHQFRYGYQQSATATTGLAPLHVQLEFLRATMALNVTHDSGHGVEALLAHWKTFSLWFKHIEYRLTSLEVDTENSIHANTETSFTITETTLTKVFPHLCENDKSQRSPLANKLLGQRIVMKGSTRLDWDSVFGRVTSISAESDMMAPILSVVDNLEDVCVVFNRSRVGLDFRFR</sequence>
<evidence type="ECO:0000313" key="1">
    <source>
        <dbReference type="EMBL" id="OWZ00915.1"/>
    </source>
</evidence>
<keyword evidence="2" id="KW-1185">Reference proteome</keyword>